<dbReference type="Pfam" id="PF13577">
    <property type="entry name" value="SnoaL_4"/>
    <property type="match status" value="1"/>
</dbReference>
<evidence type="ECO:0000259" key="1">
    <source>
        <dbReference type="Pfam" id="PF13577"/>
    </source>
</evidence>
<dbReference type="GO" id="GO:0051213">
    <property type="term" value="F:dioxygenase activity"/>
    <property type="evidence" value="ECO:0007669"/>
    <property type="project" value="UniProtKB-KW"/>
</dbReference>
<dbReference type="STRING" id="34027.SAMN05421829_102274"/>
<gene>
    <name evidence="2" type="ORF">SAMN05421829_102274</name>
</gene>
<protein>
    <submittedName>
        <fullName evidence="2">3-phenylpropionate/cinnamic acid dioxygenase, small subunit</fullName>
    </submittedName>
</protein>
<dbReference type="RefSeq" id="WP_076600783.1">
    <property type="nucleotide sequence ID" value="NZ_FTMD01000002.1"/>
</dbReference>
<dbReference type="EMBL" id="FTMD01000002">
    <property type="protein sequence ID" value="SIQ09805.1"/>
    <property type="molecule type" value="Genomic_DNA"/>
</dbReference>
<feature type="domain" description="SnoaL-like" evidence="1">
    <location>
        <begin position="8"/>
        <end position="131"/>
    </location>
</feature>
<dbReference type="Proteomes" id="UP000186819">
    <property type="component" value="Unassembled WGS sequence"/>
</dbReference>
<keyword evidence="2" id="KW-0223">Dioxygenase</keyword>
<dbReference type="AlphaFoldDB" id="A0A1N6PZT6"/>
<sequence length="150" mass="16638">MTDVTVETLLEEKRIERVLVRYALALDEHDWAGLDEVFVPEATAWYQGIGDFSSRDAIRDMISGVLQTCGRTQHLLGNFRIAVDGNKATAKCYLQAIHVGLGALAAQTMTVWGEYSDRLERRPEGWRIVHRELAMFQTAGDIGLGATGAD</sequence>
<proteinExistence type="predicted"/>
<keyword evidence="2" id="KW-0560">Oxidoreductase</keyword>
<dbReference type="SUPFAM" id="SSF54427">
    <property type="entry name" value="NTF2-like"/>
    <property type="match status" value="1"/>
</dbReference>
<organism evidence="2 3">
    <name type="scientific">Aromatoleum tolulyticum</name>
    <dbReference type="NCBI Taxonomy" id="34027"/>
    <lineage>
        <taxon>Bacteria</taxon>
        <taxon>Pseudomonadati</taxon>
        <taxon>Pseudomonadota</taxon>
        <taxon>Betaproteobacteria</taxon>
        <taxon>Rhodocyclales</taxon>
        <taxon>Rhodocyclaceae</taxon>
        <taxon>Aromatoleum</taxon>
    </lineage>
</organism>
<evidence type="ECO:0000313" key="3">
    <source>
        <dbReference type="Proteomes" id="UP000186819"/>
    </source>
</evidence>
<dbReference type="InterPro" id="IPR037401">
    <property type="entry name" value="SnoaL-like"/>
</dbReference>
<keyword evidence="3" id="KW-1185">Reference proteome</keyword>
<reference evidence="3" key="1">
    <citation type="submission" date="2017-01" db="EMBL/GenBank/DDBJ databases">
        <authorList>
            <person name="Varghese N."/>
            <person name="Submissions S."/>
        </authorList>
    </citation>
    <scope>NUCLEOTIDE SEQUENCE [LARGE SCALE GENOMIC DNA]</scope>
    <source>
        <strain evidence="3">ATCC 51758</strain>
    </source>
</reference>
<dbReference type="CDD" id="cd00531">
    <property type="entry name" value="NTF2_like"/>
    <property type="match status" value="1"/>
</dbReference>
<dbReference type="InterPro" id="IPR032710">
    <property type="entry name" value="NTF2-like_dom_sf"/>
</dbReference>
<accession>A0A1N6PZT6</accession>
<evidence type="ECO:0000313" key="2">
    <source>
        <dbReference type="EMBL" id="SIQ09805.1"/>
    </source>
</evidence>
<name>A0A1N6PZT6_9RHOO</name>
<dbReference type="OrthoDB" id="1492465at2"/>
<dbReference type="Gene3D" id="3.10.450.50">
    <property type="match status" value="1"/>
</dbReference>